<feature type="compositionally biased region" description="Basic and acidic residues" evidence="1">
    <location>
        <begin position="94"/>
        <end position="107"/>
    </location>
</feature>
<feature type="region of interest" description="Disordered" evidence="1">
    <location>
        <begin position="1"/>
        <end position="153"/>
    </location>
</feature>
<keyword evidence="4" id="KW-1185">Reference proteome</keyword>
<organism evidence="2 4">
    <name type="scientific">Athelia psychrophila</name>
    <dbReference type="NCBI Taxonomy" id="1759441"/>
    <lineage>
        <taxon>Eukaryota</taxon>
        <taxon>Fungi</taxon>
        <taxon>Dikarya</taxon>
        <taxon>Basidiomycota</taxon>
        <taxon>Agaricomycotina</taxon>
        <taxon>Agaricomycetes</taxon>
        <taxon>Agaricomycetidae</taxon>
        <taxon>Atheliales</taxon>
        <taxon>Atheliaceae</taxon>
        <taxon>Athelia</taxon>
    </lineage>
</organism>
<evidence type="ECO:0000313" key="2">
    <source>
        <dbReference type="EMBL" id="KZP12685.1"/>
    </source>
</evidence>
<proteinExistence type="predicted"/>
<dbReference type="EMBL" id="KV417578">
    <property type="protein sequence ID" value="KZP17910.1"/>
    <property type="molecule type" value="Genomic_DNA"/>
</dbReference>
<feature type="compositionally biased region" description="Low complexity" evidence="1">
    <location>
        <begin position="79"/>
        <end position="88"/>
    </location>
</feature>
<dbReference type="EMBL" id="KV417643">
    <property type="protein sequence ID" value="KZP12685.1"/>
    <property type="molecule type" value="Genomic_DNA"/>
</dbReference>
<sequence>MRATKPSAPEYLYDFPMPSTSTLPPVPSPTRKPTVRTSAPTRITYHTPHFSSSSKSYAPSSRAQEESRLLLDPSYTNANNGSGSSGNSPLSVFVDRHGDMHDPDYRHFPALPATGTKPKARPKWERGYDASYAEESDDEEEEQSEFASKRLSSYAYRPSYTNASSYAYTSSAYVYQPEASPASYDTHTLPDEDESPVEEKRESMSAVRRYARRHSNSKNEEKQSFVDPSAEQTALAPSAHSDDLTYVASASSTPNPHANLPPSSRPTCGQGLLREWHAMTLRLRFSVFRTKRKLRRRLGNG</sequence>
<gene>
    <name evidence="3" type="ORF">FIBSPDRAFT_1046621</name>
    <name evidence="2" type="ORF">FIBSPDRAFT_1049866</name>
</gene>
<evidence type="ECO:0000313" key="4">
    <source>
        <dbReference type="Proteomes" id="UP000076532"/>
    </source>
</evidence>
<dbReference type="Proteomes" id="UP000076532">
    <property type="component" value="Unassembled WGS sequence"/>
</dbReference>
<accession>A0A166BIW8</accession>
<feature type="region of interest" description="Disordered" evidence="1">
    <location>
        <begin position="180"/>
        <end position="266"/>
    </location>
</feature>
<evidence type="ECO:0000313" key="3">
    <source>
        <dbReference type="EMBL" id="KZP17910.1"/>
    </source>
</evidence>
<evidence type="ECO:0000256" key="1">
    <source>
        <dbReference type="SAM" id="MobiDB-lite"/>
    </source>
</evidence>
<feature type="compositionally biased region" description="Polar residues" evidence="1">
    <location>
        <begin position="248"/>
        <end position="266"/>
    </location>
</feature>
<dbReference type="OrthoDB" id="3021720at2759"/>
<protein>
    <submittedName>
        <fullName evidence="2">Uncharacterized protein</fullName>
    </submittedName>
</protein>
<dbReference type="AlphaFoldDB" id="A0A166BIW8"/>
<feature type="compositionally biased region" description="Low complexity" evidence="1">
    <location>
        <begin position="51"/>
        <end position="61"/>
    </location>
</feature>
<reference evidence="2 4" key="1">
    <citation type="journal article" date="2016" name="Mol. Biol. Evol.">
        <title>Comparative Genomics of Early-Diverging Mushroom-Forming Fungi Provides Insights into the Origins of Lignocellulose Decay Capabilities.</title>
        <authorList>
            <person name="Nagy L.G."/>
            <person name="Riley R."/>
            <person name="Tritt A."/>
            <person name="Adam C."/>
            <person name="Daum C."/>
            <person name="Floudas D."/>
            <person name="Sun H."/>
            <person name="Yadav J.S."/>
            <person name="Pangilinan J."/>
            <person name="Larsson K.H."/>
            <person name="Matsuura K."/>
            <person name="Barry K."/>
            <person name="Labutti K."/>
            <person name="Kuo R."/>
            <person name="Ohm R.A."/>
            <person name="Bhattacharya S.S."/>
            <person name="Shirouzu T."/>
            <person name="Yoshinaga Y."/>
            <person name="Martin F.M."/>
            <person name="Grigoriev I.V."/>
            <person name="Hibbett D.S."/>
        </authorList>
    </citation>
    <scope>NUCLEOTIDE SEQUENCE [LARGE SCALE GENOMIC DNA]</scope>
    <source>
        <strain evidence="2 4">CBS 109695</strain>
    </source>
</reference>
<name>A0A166BIW8_9AGAM</name>
<feature type="compositionally biased region" description="Acidic residues" evidence="1">
    <location>
        <begin position="132"/>
        <end position="144"/>
    </location>
</feature>